<feature type="domain" description="Putative restriction endonuclease" evidence="1">
    <location>
        <begin position="43"/>
        <end position="202"/>
    </location>
</feature>
<evidence type="ECO:0000313" key="3">
    <source>
        <dbReference type="Proteomes" id="UP000480178"/>
    </source>
</evidence>
<dbReference type="PANTHER" id="PTHR34107">
    <property type="entry name" value="SLL0198 PROTEIN-RELATED"/>
    <property type="match status" value="1"/>
</dbReference>
<dbReference type="InterPro" id="IPR012296">
    <property type="entry name" value="Nuclease_put_TT1808"/>
</dbReference>
<keyword evidence="3" id="KW-1185">Reference proteome</keyword>
<reference evidence="2 3" key="1">
    <citation type="submission" date="2020-01" db="EMBL/GenBank/DDBJ databases">
        <authorList>
            <person name="Kim M.K."/>
        </authorList>
    </citation>
    <scope>NUCLEOTIDE SEQUENCE [LARGE SCALE GENOMIC DNA]</scope>
    <source>
        <strain evidence="2 3">172606-1</strain>
    </source>
</reference>
<dbReference type="KEGG" id="rhoz:GXP67_13605"/>
<organism evidence="2 3">
    <name type="scientific">Rhodocytophaga rosea</name>
    <dbReference type="NCBI Taxonomy" id="2704465"/>
    <lineage>
        <taxon>Bacteria</taxon>
        <taxon>Pseudomonadati</taxon>
        <taxon>Bacteroidota</taxon>
        <taxon>Cytophagia</taxon>
        <taxon>Cytophagales</taxon>
        <taxon>Rhodocytophagaceae</taxon>
        <taxon>Rhodocytophaga</taxon>
    </lineage>
</organism>
<dbReference type="Gene3D" id="3.90.1570.10">
    <property type="entry name" value="tt1808, chain A"/>
    <property type="match status" value="1"/>
</dbReference>
<dbReference type="Pfam" id="PF05685">
    <property type="entry name" value="Uma2"/>
    <property type="match status" value="1"/>
</dbReference>
<dbReference type="Proteomes" id="UP000480178">
    <property type="component" value="Chromosome"/>
</dbReference>
<proteinExistence type="predicted"/>
<dbReference type="InterPro" id="IPR008538">
    <property type="entry name" value="Uma2"/>
</dbReference>
<keyword evidence="2" id="KW-0255">Endonuclease</keyword>
<dbReference type="EMBL" id="CP048222">
    <property type="protein sequence ID" value="QHT67591.1"/>
    <property type="molecule type" value="Genomic_DNA"/>
</dbReference>
<dbReference type="PANTHER" id="PTHR34107:SF4">
    <property type="entry name" value="SLL1222 PROTEIN"/>
    <property type="match status" value="1"/>
</dbReference>
<protein>
    <submittedName>
        <fullName evidence="2">Uma2 family endonuclease</fullName>
    </submittedName>
</protein>
<keyword evidence="2" id="KW-0378">Hydrolase</keyword>
<accession>A0A6C0GHQ0</accession>
<keyword evidence="2" id="KW-0540">Nuclease</keyword>
<sequence length="208" mass="24018">MRNLMVLEEIKKSPELPQLLNDLQAFWIAEQERRHQFWDSVCDDQKAEFINGAGVIYQSPVKRRHIKVYHNLLTKLIPYVKAGQLGEVGSEKTMVRMLRNDYEPDICFFGKEKSDLFDDDQYIFPVPDFVVEILSDKTAAIDRGIKFEDYALNGVAEYWIIDPKKGEGEQYLLDSATRKYVLESKKTDGTLSSQAVKGFHVQVTSLFE</sequence>
<dbReference type="SUPFAM" id="SSF52980">
    <property type="entry name" value="Restriction endonuclease-like"/>
    <property type="match status" value="1"/>
</dbReference>
<gene>
    <name evidence="2" type="ORF">GXP67_13605</name>
</gene>
<dbReference type="InterPro" id="IPR011335">
    <property type="entry name" value="Restrct_endonuc-II-like"/>
</dbReference>
<dbReference type="AlphaFoldDB" id="A0A6C0GHQ0"/>
<evidence type="ECO:0000313" key="2">
    <source>
        <dbReference type="EMBL" id="QHT67591.1"/>
    </source>
</evidence>
<dbReference type="GO" id="GO:0004519">
    <property type="term" value="F:endonuclease activity"/>
    <property type="evidence" value="ECO:0007669"/>
    <property type="project" value="UniProtKB-KW"/>
</dbReference>
<evidence type="ECO:0000259" key="1">
    <source>
        <dbReference type="Pfam" id="PF05685"/>
    </source>
</evidence>
<dbReference type="CDD" id="cd06260">
    <property type="entry name" value="DUF820-like"/>
    <property type="match status" value="1"/>
</dbReference>
<name>A0A6C0GHQ0_9BACT</name>
<dbReference type="RefSeq" id="WP_162443619.1">
    <property type="nucleotide sequence ID" value="NZ_CP048222.1"/>
</dbReference>